<dbReference type="KEGG" id="lenr:94170701"/>
<keyword evidence="3" id="KW-1185">Reference proteome</keyword>
<proteinExistence type="predicted"/>
<dbReference type="GeneID" id="94170701"/>
<dbReference type="AlphaFoldDB" id="A0A836HMU6"/>
<dbReference type="RefSeq" id="XP_067693224.1">
    <property type="nucleotide sequence ID" value="XM_067835191.1"/>
</dbReference>
<dbReference type="OrthoDB" id="272371at2759"/>
<evidence type="ECO:0000313" key="2">
    <source>
        <dbReference type="EMBL" id="KAG5479695.1"/>
    </source>
</evidence>
<dbReference type="Proteomes" id="UP000674179">
    <property type="component" value="Chromosome 22"/>
</dbReference>
<dbReference type="EMBL" id="JAFHKP010000022">
    <property type="protein sequence ID" value="KAG5479695.1"/>
    <property type="molecule type" value="Genomic_DNA"/>
</dbReference>
<sequence>MAAIATLPETKCSGLLYICSDVVAACDDKVAYLIQHRGNIKVDEATCTSPSEASSFVPWLAPGAPVARVRAVWCVSGGPVHDVFVSPAEMDGATTATSPSAAPIKIISGLTGSLVSLHIFYQSVIAVRTPRQVLFYSLDPSPLATAIATKIGVCELPKWVSEPAAEVGLASSGPSSENPEKTICVTCVESGRVFVARVECPSPTSAVVVRRTAMSGVRFSSSPVPNLKETCACKWAVRWSRQEMLMLCFSSVDRIPRLAGLSLQPTKGREISRWMSPEELAASVKGASPAAVIASSDICSDSDGEHVWLCDTTTSSSVVLREVTRASSSELVLRCVNADTRVATVAGANGMFVLLGNTLYAVTSSHMSAASERPSGSAHTSSAPSKSTADIGSTDFSTSLNARMADTALQYATGKVSTFPYILRDSVYVHESGNATCSATFTHGILSTIDKVLGMDPHQRALACIRYSIIAQSLHPYTVLELLRVRRGSSAEAVPGALLAIASTLAAKPTLQSSGLLRLPAFEAASVGFFGSTGGTGPFTSEEEKKRYVADVCGAMNAALASGALGAARLLLTVAARAVTLIYGGTRRRHAGAARAHEEGERKCDVIIAECIGIIRSYTDWSLTASSSLGVMTAHVGTPHTLKKEAALRDGGAHPIDTSRQAQIHQMQVLQQPKKLI</sequence>
<reference evidence="2 3" key="1">
    <citation type="submission" date="2021-02" db="EMBL/GenBank/DDBJ databases">
        <title>Leishmania (Mundinia) enrietti genome sequencing and assembly.</title>
        <authorList>
            <person name="Almutairi H."/>
            <person name="Gatherer D."/>
        </authorList>
    </citation>
    <scope>NUCLEOTIDE SEQUENCE [LARGE SCALE GENOMIC DNA]</scope>
    <source>
        <strain evidence="2">CUR178</strain>
    </source>
</reference>
<comment type="caution">
    <text evidence="2">The sequence shown here is derived from an EMBL/GenBank/DDBJ whole genome shotgun (WGS) entry which is preliminary data.</text>
</comment>
<feature type="region of interest" description="Disordered" evidence="1">
    <location>
        <begin position="370"/>
        <end position="391"/>
    </location>
</feature>
<evidence type="ECO:0000256" key="1">
    <source>
        <dbReference type="SAM" id="MobiDB-lite"/>
    </source>
</evidence>
<organism evidence="2 3">
    <name type="scientific">Leishmania enriettii</name>
    <dbReference type="NCBI Taxonomy" id="5663"/>
    <lineage>
        <taxon>Eukaryota</taxon>
        <taxon>Discoba</taxon>
        <taxon>Euglenozoa</taxon>
        <taxon>Kinetoplastea</taxon>
        <taxon>Metakinetoplastina</taxon>
        <taxon>Trypanosomatida</taxon>
        <taxon>Trypanosomatidae</taxon>
        <taxon>Leishmaniinae</taxon>
        <taxon>Leishmania</taxon>
    </lineage>
</organism>
<accession>A0A836HMU6</accession>
<feature type="compositionally biased region" description="Polar residues" evidence="1">
    <location>
        <begin position="377"/>
        <end position="391"/>
    </location>
</feature>
<gene>
    <name evidence="2" type="ORF">CUR178_03458</name>
</gene>
<evidence type="ECO:0000313" key="3">
    <source>
        <dbReference type="Proteomes" id="UP000674179"/>
    </source>
</evidence>
<protein>
    <submittedName>
        <fullName evidence="2">Uncharacterized protein</fullName>
    </submittedName>
</protein>
<name>A0A836HMU6_LEIEN</name>